<keyword evidence="2" id="KW-0472">Membrane</keyword>
<proteinExistence type="predicted"/>
<accession>A0AAE3J278</accession>
<evidence type="ECO:0000256" key="1">
    <source>
        <dbReference type="SAM" id="MobiDB-lite"/>
    </source>
</evidence>
<dbReference type="Proteomes" id="UP001208041">
    <property type="component" value="Unassembled WGS sequence"/>
</dbReference>
<feature type="compositionally biased region" description="Low complexity" evidence="1">
    <location>
        <begin position="82"/>
        <end position="95"/>
    </location>
</feature>
<feature type="compositionally biased region" description="Acidic residues" evidence="1">
    <location>
        <begin position="162"/>
        <end position="181"/>
    </location>
</feature>
<feature type="region of interest" description="Disordered" evidence="1">
    <location>
        <begin position="57"/>
        <end position="227"/>
    </location>
</feature>
<feature type="compositionally biased region" description="Pro residues" evidence="1">
    <location>
        <begin position="66"/>
        <end position="80"/>
    </location>
</feature>
<dbReference type="Gene3D" id="3.30.1150.10">
    <property type="match status" value="1"/>
</dbReference>
<keyword evidence="4" id="KW-1185">Reference proteome</keyword>
<evidence type="ECO:0000313" key="4">
    <source>
        <dbReference type="Proteomes" id="UP001208041"/>
    </source>
</evidence>
<keyword evidence="2" id="KW-0812">Transmembrane</keyword>
<dbReference type="AlphaFoldDB" id="A0AAE3J278"/>
<dbReference type="RefSeq" id="WP_263954144.1">
    <property type="nucleotide sequence ID" value="NZ_JAOYFC010000002.1"/>
</dbReference>
<name>A0AAE3J278_9RHOB</name>
<sequence length="361" mass="38921">MRTGYYISGFGHALLILWVLFGGLFLRAREPVSVETTQVSLISPEEFAQIATPSVAPDVDTEVEPPAQPEPDVPAEPEPVQPEETAPEVPEQPEQIIAEPTEAPEITEVAPNPVVPDEPQIVPLAPVAPEAVERPADRVAPEPVINDTPEQPIDVVTQEAAETAEDTPPDPVEEPVEETTVQEEASNKIVAEAIEPPKSSPRPPSRPERPQPVVEQPEEPEEPDQPEQQDDILAALNEANETPAPSEAPQPASGPPLTFGEKESLRVAVSQCWNVGALSGEALRTTVVASLSVGRDGVPDATSVRMIDYSGGSKDAADRAFAAARRAIIMCGSKGFNLPAEKYDHWKEIEITFDPVKMRNR</sequence>
<evidence type="ECO:0000313" key="3">
    <source>
        <dbReference type="EMBL" id="MCV6825293.1"/>
    </source>
</evidence>
<organism evidence="3 4">
    <name type="scientific">Halocynthiibacter halioticoli</name>
    <dbReference type="NCBI Taxonomy" id="2986804"/>
    <lineage>
        <taxon>Bacteria</taxon>
        <taxon>Pseudomonadati</taxon>
        <taxon>Pseudomonadota</taxon>
        <taxon>Alphaproteobacteria</taxon>
        <taxon>Rhodobacterales</taxon>
        <taxon>Paracoccaceae</taxon>
        <taxon>Halocynthiibacter</taxon>
    </lineage>
</organism>
<comment type="caution">
    <text evidence="3">The sequence shown here is derived from an EMBL/GenBank/DDBJ whole genome shotgun (WGS) entry which is preliminary data.</text>
</comment>
<reference evidence="3" key="1">
    <citation type="submission" date="2022-10" db="EMBL/GenBank/DDBJ databases">
        <authorList>
            <person name="Yue Y."/>
        </authorList>
    </citation>
    <scope>NUCLEOTIDE SEQUENCE</scope>
    <source>
        <strain evidence="3">Z654</strain>
    </source>
</reference>
<feature type="compositionally biased region" description="Basic and acidic residues" evidence="1">
    <location>
        <begin position="131"/>
        <end position="140"/>
    </location>
</feature>
<feature type="compositionally biased region" description="Acidic residues" evidence="1">
    <location>
        <begin position="216"/>
        <end position="227"/>
    </location>
</feature>
<protein>
    <submittedName>
        <fullName evidence="3">Energy transducer TonB</fullName>
    </submittedName>
</protein>
<keyword evidence="2" id="KW-1133">Transmembrane helix</keyword>
<dbReference type="EMBL" id="JAOYFC010000002">
    <property type="protein sequence ID" value="MCV6825293.1"/>
    <property type="molecule type" value="Genomic_DNA"/>
</dbReference>
<gene>
    <name evidence="3" type="ORF">OH136_12080</name>
</gene>
<evidence type="ECO:0000256" key="2">
    <source>
        <dbReference type="SAM" id="Phobius"/>
    </source>
</evidence>
<feature type="transmembrane region" description="Helical" evidence="2">
    <location>
        <begin position="6"/>
        <end position="26"/>
    </location>
</feature>